<evidence type="ECO:0000256" key="16">
    <source>
        <dbReference type="ARBA" id="ARBA00049209"/>
    </source>
</evidence>
<evidence type="ECO:0000313" key="22">
    <source>
        <dbReference type="EMBL" id="MEX5729307.1"/>
    </source>
</evidence>
<dbReference type="EC" id="4.2.1.136" evidence="19"/>
<proteinExistence type="inferred from homology"/>
<comment type="catalytic activity">
    <reaction evidence="1 18 19">
        <text>(6R)-NADHX = (6S)-NADHX</text>
        <dbReference type="Rhea" id="RHEA:32215"/>
        <dbReference type="ChEBI" id="CHEBI:64074"/>
        <dbReference type="ChEBI" id="CHEBI:64075"/>
        <dbReference type="EC" id="5.1.99.6"/>
    </reaction>
</comment>
<dbReference type="InterPro" id="IPR004443">
    <property type="entry name" value="YjeF_N_dom"/>
</dbReference>
<evidence type="ECO:0000256" key="12">
    <source>
        <dbReference type="ARBA" id="ARBA00023239"/>
    </source>
</evidence>
<dbReference type="HAMAP" id="MF_01965">
    <property type="entry name" value="NADHX_dehydratase"/>
    <property type="match status" value="1"/>
</dbReference>
<dbReference type="SUPFAM" id="SSF64153">
    <property type="entry name" value="YjeF N-terminal domain-like"/>
    <property type="match status" value="1"/>
</dbReference>
<feature type="binding site" evidence="17">
    <location>
        <position position="315"/>
    </location>
    <ligand>
        <name>(6S)-NADPHX</name>
        <dbReference type="ChEBI" id="CHEBI:64076"/>
    </ligand>
</feature>
<comment type="caution">
    <text evidence="22">The sequence shown here is derived from an EMBL/GenBank/DDBJ whole genome shotgun (WGS) entry which is preliminary data.</text>
</comment>
<keyword evidence="23" id="KW-1185">Reference proteome</keyword>
<dbReference type="InterPro" id="IPR017953">
    <property type="entry name" value="Carbohydrate_kinase_pred_CS"/>
</dbReference>
<dbReference type="PIRSF" id="PIRSF017184">
    <property type="entry name" value="Nnr"/>
    <property type="match status" value="1"/>
</dbReference>
<keyword evidence="11 18" id="KW-0413">Isomerase</keyword>
<evidence type="ECO:0000256" key="17">
    <source>
        <dbReference type="HAMAP-Rule" id="MF_01965"/>
    </source>
</evidence>
<gene>
    <name evidence="18" type="primary">nnrE</name>
    <name evidence="17" type="synonym">nnrD</name>
    <name evidence="22" type="ORF">Ga0609869_002660</name>
</gene>
<dbReference type="EC" id="5.1.99.6" evidence="19"/>
<organism evidence="22 23">
    <name type="scientific">Rhodovulum iodosum</name>
    <dbReference type="NCBI Taxonomy" id="68291"/>
    <lineage>
        <taxon>Bacteria</taxon>
        <taxon>Pseudomonadati</taxon>
        <taxon>Pseudomonadota</taxon>
        <taxon>Alphaproteobacteria</taxon>
        <taxon>Rhodobacterales</taxon>
        <taxon>Paracoccaceae</taxon>
        <taxon>Rhodovulum</taxon>
    </lineage>
</organism>
<comment type="function">
    <text evidence="17">Catalyzes the dehydration of the S-form of NAD(P)HX at the expense of ADP, which is converted to AMP. Together with NAD(P)HX epimerase, which catalyzes the epimerization of the S- and R-forms, the enzyme allows the repair of both epimers of NAD(P)HX, a damaged form of NAD(P)H that is a result of enzymatic or heat-dependent hydration.</text>
</comment>
<feature type="binding site" evidence="17">
    <location>
        <position position="378"/>
    </location>
    <ligand>
        <name>(6S)-NADPHX</name>
        <dbReference type="ChEBI" id="CHEBI:64076"/>
    </ligand>
</feature>
<keyword evidence="9 18" id="KW-0630">Potassium</keyword>
<feature type="binding site" evidence="18">
    <location>
        <position position="128"/>
    </location>
    <ligand>
        <name>K(+)</name>
        <dbReference type="ChEBI" id="CHEBI:29103"/>
    </ligand>
</feature>
<dbReference type="NCBIfam" id="TIGR00196">
    <property type="entry name" value="yjeF_cterm"/>
    <property type="match status" value="1"/>
</dbReference>
<evidence type="ECO:0000256" key="14">
    <source>
        <dbReference type="ARBA" id="ARBA00025153"/>
    </source>
</evidence>
<feature type="binding site" evidence="17">
    <location>
        <position position="435"/>
    </location>
    <ligand>
        <name>(6S)-NADPHX</name>
        <dbReference type="ChEBI" id="CHEBI:64076"/>
    </ligand>
</feature>
<evidence type="ECO:0000259" key="20">
    <source>
        <dbReference type="PROSITE" id="PS51383"/>
    </source>
</evidence>
<dbReference type="SUPFAM" id="SSF53613">
    <property type="entry name" value="Ribokinase-like"/>
    <property type="match status" value="1"/>
</dbReference>
<keyword evidence="5 18" id="KW-0479">Metal-binding</keyword>
<protein>
    <recommendedName>
        <fullName evidence="19">Bifunctional NAD(P)H-hydrate repair enzyme</fullName>
    </recommendedName>
    <alternativeName>
        <fullName evidence="19">Nicotinamide nucleotide repair protein</fullName>
    </alternativeName>
    <domain>
        <recommendedName>
            <fullName evidence="19">ADP-dependent (S)-NAD(P)H-hydrate dehydratase</fullName>
            <ecNumber evidence="19">4.2.1.136</ecNumber>
        </recommendedName>
        <alternativeName>
            <fullName evidence="19">ADP-dependent NAD(P)HX dehydratase</fullName>
        </alternativeName>
    </domain>
    <domain>
        <recommendedName>
            <fullName evidence="19">NAD(P)H-hydrate epimerase</fullName>
            <ecNumber evidence="19">5.1.99.6</ecNumber>
        </recommendedName>
    </domain>
</protein>
<evidence type="ECO:0000256" key="18">
    <source>
        <dbReference type="HAMAP-Rule" id="MF_01966"/>
    </source>
</evidence>
<comment type="cofactor">
    <cofactor evidence="17">
        <name>Mg(2+)</name>
        <dbReference type="ChEBI" id="CHEBI:18420"/>
    </cofactor>
</comment>
<dbReference type="Gene3D" id="3.40.1190.20">
    <property type="match status" value="1"/>
</dbReference>
<dbReference type="CDD" id="cd01171">
    <property type="entry name" value="YXKO-related"/>
    <property type="match status" value="1"/>
</dbReference>
<dbReference type="PROSITE" id="PS01050">
    <property type="entry name" value="YJEF_C_2"/>
    <property type="match status" value="1"/>
</dbReference>
<evidence type="ECO:0000256" key="1">
    <source>
        <dbReference type="ARBA" id="ARBA00000013"/>
    </source>
</evidence>
<feature type="binding site" evidence="18">
    <location>
        <begin position="62"/>
        <end position="66"/>
    </location>
    <ligand>
        <name>(6S)-NADPHX</name>
        <dbReference type="ChEBI" id="CHEBI:64076"/>
    </ligand>
</feature>
<evidence type="ECO:0000256" key="11">
    <source>
        <dbReference type="ARBA" id="ARBA00023235"/>
    </source>
</evidence>
<dbReference type="Gene3D" id="3.40.50.10260">
    <property type="entry name" value="YjeF N-terminal domain"/>
    <property type="match status" value="1"/>
</dbReference>
<comment type="similarity">
    <text evidence="3 19">In the N-terminal section; belongs to the NnrE/AIBP family.</text>
</comment>
<feature type="binding site" evidence="18">
    <location>
        <position position="172"/>
    </location>
    <ligand>
        <name>K(+)</name>
        <dbReference type="ChEBI" id="CHEBI:29103"/>
    </ligand>
</feature>
<dbReference type="PANTHER" id="PTHR12592">
    <property type="entry name" value="ATP-DEPENDENT (S)-NAD(P)H-HYDRATE DEHYDRATASE FAMILY MEMBER"/>
    <property type="match status" value="1"/>
</dbReference>
<dbReference type="InterPro" id="IPR000631">
    <property type="entry name" value="CARKD"/>
</dbReference>
<evidence type="ECO:0000256" key="8">
    <source>
        <dbReference type="ARBA" id="ARBA00022857"/>
    </source>
</evidence>
<evidence type="ECO:0000256" key="5">
    <source>
        <dbReference type="ARBA" id="ARBA00022723"/>
    </source>
</evidence>
<comment type="function">
    <text evidence="14 19">Bifunctional enzyme that catalyzes the epimerization of the S- and R-forms of NAD(P)HX and the dehydration of the S-form of NAD(P)HX at the expense of ADP, which is converted to AMP. This allows the repair of both epimers of NAD(P)HX, a damaged form of NAD(P)H that is a result of enzymatic or heat-dependent hydration.</text>
</comment>
<reference evidence="22 23" key="1">
    <citation type="submission" date="2024-06" db="EMBL/GenBank/DDBJ databases">
        <title>Genome of Rhodovulum iodosum, a marine photoferrotroph.</title>
        <authorList>
            <person name="Bianchini G."/>
            <person name="Nikeleit V."/>
            <person name="Kappler A."/>
            <person name="Bryce C."/>
            <person name="Sanchez-Baracaldo P."/>
        </authorList>
    </citation>
    <scope>NUCLEOTIDE SEQUENCE [LARGE SCALE GENOMIC DNA]</scope>
    <source>
        <strain evidence="22 23">UT/N1</strain>
    </source>
</reference>
<feature type="binding site" evidence="17">
    <location>
        <begin position="476"/>
        <end position="480"/>
    </location>
    <ligand>
        <name>AMP</name>
        <dbReference type="ChEBI" id="CHEBI:456215"/>
    </ligand>
</feature>
<evidence type="ECO:0000256" key="13">
    <source>
        <dbReference type="ARBA" id="ARBA00023268"/>
    </source>
</evidence>
<evidence type="ECO:0000256" key="15">
    <source>
        <dbReference type="ARBA" id="ARBA00048238"/>
    </source>
</evidence>
<feature type="domain" description="YjeF C-terminal" evidence="20">
    <location>
        <begin position="282"/>
        <end position="567"/>
    </location>
</feature>
<feature type="domain" description="YjeF N-terminal" evidence="21">
    <location>
        <begin position="10"/>
        <end position="253"/>
    </location>
</feature>
<evidence type="ECO:0000256" key="7">
    <source>
        <dbReference type="ARBA" id="ARBA00022840"/>
    </source>
</evidence>
<accession>A0ABV3XVE4</accession>
<keyword evidence="8 17" id="KW-0521">NADP</keyword>
<feature type="binding site" evidence="18">
    <location>
        <position position="169"/>
    </location>
    <ligand>
        <name>(6S)-NADPHX</name>
        <dbReference type="ChEBI" id="CHEBI:64076"/>
    </ligand>
</feature>
<comment type="similarity">
    <text evidence="17">Belongs to the NnrD/CARKD family.</text>
</comment>
<keyword evidence="12 17" id="KW-0456">Lyase</keyword>
<dbReference type="PANTHER" id="PTHR12592:SF0">
    <property type="entry name" value="ATP-DEPENDENT (S)-NAD(P)H-HYDRATE DEHYDRATASE"/>
    <property type="match status" value="1"/>
</dbReference>
<evidence type="ECO:0000256" key="6">
    <source>
        <dbReference type="ARBA" id="ARBA00022741"/>
    </source>
</evidence>
<dbReference type="InterPro" id="IPR036652">
    <property type="entry name" value="YjeF_N_dom_sf"/>
</dbReference>
<evidence type="ECO:0000313" key="23">
    <source>
        <dbReference type="Proteomes" id="UP001560019"/>
    </source>
</evidence>
<evidence type="ECO:0000259" key="21">
    <source>
        <dbReference type="PROSITE" id="PS51385"/>
    </source>
</evidence>
<dbReference type="EMBL" id="JBEHHI010000002">
    <property type="protein sequence ID" value="MEX5729307.1"/>
    <property type="molecule type" value="Genomic_DNA"/>
</dbReference>
<evidence type="ECO:0000256" key="3">
    <source>
        <dbReference type="ARBA" id="ARBA00006001"/>
    </source>
</evidence>
<name>A0ABV3XVE4_9RHOB</name>
<evidence type="ECO:0000256" key="10">
    <source>
        <dbReference type="ARBA" id="ARBA00023027"/>
    </source>
</evidence>
<comment type="catalytic activity">
    <reaction evidence="16 17 19">
        <text>(6S)-NADPHX + ADP = AMP + phosphate + NADPH + H(+)</text>
        <dbReference type="Rhea" id="RHEA:32235"/>
        <dbReference type="ChEBI" id="CHEBI:15378"/>
        <dbReference type="ChEBI" id="CHEBI:43474"/>
        <dbReference type="ChEBI" id="CHEBI:57783"/>
        <dbReference type="ChEBI" id="CHEBI:64076"/>
        <dbReference type="ChEBI" id="CHEBI:456215"/>
        <dbReference type="ChEBI" id="CHEBI:456216"/>
        <dbReference type="EC" id="4.2.1.136"/>
    </reaction>
</comment>
<dbReference type="InterPro" id="IPR030677">
    <property type="entry name" value="Nnr"/>
</dbReference>
<feature type="binding site" evidence="17">
    <location>
        <position position="510"/>
    </location>
    <ligand>
        <name>(6S)-NADPHX</name>
        <dbReference type="ChEBI" id="CHEBI:64076"/>
    </ligand>
</feature>
<comment type="similarity">
    <text evidence="4 19">In the C-terminal section; belongs to the NnrD/CARKD family.</text>
</comment>
<evidence type="ECO:0000256" key="4">
    <source>
        <dbReference type="ARBA" id="ARBA00009524"/>
    </source>
</evidence>
<keyword evidence="6 17" id="KW-0547">Nucleotide-binding</keyword>
<evidence type="ECO:0000256" key="9">
    <source>
        <dbReference type="ARBA" id="ARBA00022958"/>
    </source>
</evidence>
<comment type="caution">
    <text evidence="18">Lacks conserved residue(s) required for the propagation of feature annotation.</text>
</comment>
<evidence type="ECO:0000256" key="19">
    <source>
        <dbReference type="PIRNR" id="PIRNR017184"/>
    </source>
</evidence>
<feature type="binding site" evidence="18">
    <location>
        <position position="63"/>
    </location>
    <ligand>
        <name>K(+)</name>
        <dbReference type="ChEBI" id="CHEBI:29103"/>
    </ligand>
</feature>
<dbReference type="PROSITE" id="PS51385">
    <property type="entry name" value="YJEF_N"/>
    <property type="match status" value="1"/>
</dbReference>
<keyword evidence="10 17" id="KW-0520">NAD</keyword>
<dbReference type="PROSITE" id="PS51383">
    <property type="entry name" value="YJEF_C_3"/>
    <property type="match status" value="1"/>
</dbReference>
<comment type="cofactor">
    <cofactor evidence="18 19">
        <name>K(+)</name>
        <dbReference type="ChEBI" id="CHEBI:29103"/>
    </cofactor>
    <text evidence="18 19">Binds 1 potassium ion per subunit.</text>
</comment>
<dbReference type="Proteomes" id="UP001560019">
    <property type="component" value="Unassembled WGS sequence"/>
</dbReference>
<comment type="similarity">
    <text evidence="18">Belongs to the NnrE/AIBP family.</text>
</comment>
<keyword evidence="13" id="KW-0511">Multifunctional enzyme</keyword>
<dbReference type="HAMAP" id="MF_01966">
    <property type="entry name" value="NADHX_epimerase"/>
    <property type="match status" value="1"/>
</dbReference>
<feature type="binding site" evidence="18">
    <location>
        <begin position="132"/>
        <end position="138"/>
    </location>
    <ligand>
        <name>(6S)-NADPHX</name>
        <dbReference type="ChEBI" id="CHEBI:64076"/>
    </ligand>
</feature>
<dbReference type="RefSeq" id="WP_125405019.1">
    <property type="nucleotide sequence ID" value="NZ_JBEHHI010000002.1"/>
</dbReference>
<dbReference type="NCBIfam" id="TIGR00197">
    <property type="entry name" value="yjeF_nterm"/>
    <property type="match status" value="1"/>
</dbReference>
<evidence type="ECO:0000256" key="2">
    <source>
        <dbReference type="ARBA" id="ARBA00000909"/>
    </source>
</evidence>
<comment type="subunit">
    <text evidence="17">Homotetramer.</text>
</comment>
<feature type="binding site" evidence="17">
    <location>
        <position position="509"/>
    </location>
    <ligand>
        <name>AMP</name>
        <dbReference type="ChEBI" id="CHEBI:456215"/>
    </ligand>
</feature>
<dbReference type="Pfam" id="PF01256">
    <property type="entry name" value="Carb_kinase"/>
    <property type="match status" value="1"/>
</dbReference>
<comment type="catalytic activity">
    <reaction evidence="2 18 19">
        <text>(6R)-NADPHX = (6S)-NADPHX</text>
        <dbReference type="Rhea" id="RHEA:32227"/>
        <dbReference type="ChEBI" id="CHEBI:64076"/>
        <dbReference type="ChEBI" id="CHEBI:64077"/>
        <dbReference type="EC" id="5.1.99.6"/>
    </reaction>
</comment>
<keyword evidence="7 17" id="KW-0067">ATP-binding</keyword>
<dbReference type="InterPro" id="IPR029056">
    <property type="entry name" value="Ribokinase-like"/>
</dbReference>
<comment type="catalytic activity">
    <reaction evidence="15 17 19">
        <text>(6S)-NADHX + ADP = AMP + phosphate + NADH + H(+)</text>
        <dbReference type="Rhea" id="RHEA:32223"/>
        <dbReference type="ChEBI" id="CHEBI:15378"/>
        <dbReference type="ChEBI" id="CHEBI:43474"/>
        <dbReference type="ChEBI" id="CHEBI:57945"/>
        <dbReference type="ChEBI" id="CHEBI:64074"/>
        <dbReference type="ChEBI" id="CHEBI:456215"/>
        <dbReference type="ChEBI" id="CHEBI:456216"/>
        <dbReference type="EC" id="4.2.1.136"/>
    </reaction>
</comment>
<sequence>MAELLTSAQMRAVEQAAIASGSSSGLTLMERAGRAVVDAVFTEWPDLAEGRHRAVVLCGPGNNGGDGFVIARRLAVRGWQVELFLLGDPDKLPPDARRMHDLWAAMGPVRGLAPESAGAGARPDLLVDALFGTGLSRPIPEAAVGAFRAVRERKAGGLRTSPCRVVAVDSPSGLDCDSGEMLLPALPQTAGRAGDVQSVAPAARMSPDVPLPISADLTVTFHKPKLGHYLGHPPMPSGKLAVADIGLADWDRPETLASQPPSAERVRLVGRIQHGAPMPGRMWPGPLLNVPGPGLHKYARGHALVLAGGPGRGGAARLAARAALRVGAGLVTVACPPEAQAENAARLDAIMLRPLADAEALAEMLTDRRLSAVCLGPGLGVGAATAALVAAACASAPRAPAPRAVVLDADALTSFADDPDALFADLHARCVLTPHEGEFARLFPDLAAPARRARGQSKVEACRAAAARAGCTVLLKGPDTVIASPGGAASIHAALYDRAAPWLGTAGAGDVLAGMIAGLLASPQAFASPHPHVEVAAWLHVEAARTFGPGLIAEDLPETLPRVFRDLGL</sequence>
<dbReference type="Pfam" id="PF03853">
    <property type="entry name" value="YjeF_N"/>
    <property type="match status" value="1"/>
</dbReference>
<comment type="function">
    <text evidence="18">Catalyzes the epimerization of the S- and R-forms of NAD(P)HX, a damaged form of NAD(P)H that is a result of enzymatic or heat-dependent hydration. This is a prerequisite for the S-specific NAD(P)H-hydrate dehydratase to allow the repair of both epimers of NAD(P)HX.</text>
</comment>